<dbReference type="PANTHER" id="PTHR12526">
    <property type="entry name" value="GLYCOSYLTRANSFERASE"/>
    <property type="match status" value="1"/>
</dbReference>
<dbReference type="SUPFAM" id="SSF53756">
    <property type="entry name" value="UDP-Glycosyltransferase/glycogen phosphorylase"/>
    <property type="match status" value="1"/>
</dbReference>
<gene>
    <name evidence="3" type="ORF">ALGA_4340</name>
</gene>
<dbReference type="InterPro" id="IPR001296">
    <property type="entry name" value="Glyco_trans_1"/>
</dbReference>
<organism evidence="3 4">
    <name type="scientific">Labilibaculum antarcticum</name>
    <dbReference type="NCBI Taxonomy" id="1717717"/>
    <lineage>
        <taxon>Bacteria</taxon>
        <taxon>Pseudomonadati</taxon>
        <taxon>Bacteroidota</taxon>
        <taxon>Bacteroidia</taxon>
        <taxon>Marinilabiliales</taxon>
        <taxon>Marinifilaceae</taxon>
        <taxon>Labilibaculum</taxon>
    </lineage>
</organism>
<keyword evidence="4" id="KW-1185">Reference proteome</keyword>
<dbReference type="RefSeq" id="WP_096433101.1">
    <property type="nucleotide sequence ID" value="NZ_AP018042.1"/>
</dbReference>
<reference evidence="3 4" key="1">
    <citation type="journal article" date="2018" name="Mar. Genomics">
        <title>Complete genome sequence of Marinifilaceae bacterium strain SPP2, isolated from the Antarctic marine sediment.</title>
        <authorList>
            <person name="Watanabe M."/>
            <person name="Kojima H."/>
            <person name="Fukui M."/>
        </authorList>
    </citation>
    <scope>NUCLEOTIDE SEQUENCE [LARGE SCALE GENOMIC DNA]</scope>
    <source>
        <strain evidence="3 4">SPP2</strain>
    </source>
</reference>
<dbReference type="Pfam" id="PF13477">
    <property type="entry name" value="Glyco_trans_4_2"/>
    <property type="match status" value="1"/>
</dbReference>
<evidence type="ECO:0000259" key="2">
    <source>
        <dbReference type="Pfam" id="PF13477"/>
    </source>
</evidence>
<keyword evidence="3" id="KW-0808">Transferase</keyword>
<dbReference type="PANTHER" id="PTHR12526:SF630">
    <property type="entry name" value="GLYCOSYLTRANSFERASE"/>
    <property type="match status" value="1"/>
</dbReference>
<accession>A0A1Y1CQS7</accession>
<dbReference type="Gene3D" id="3.40.50.2000">
    <property type="entry name" value="Glycogen Phosphorylase B"/>
    <property type="match status" value="2"/>
</dbReference>
<sequence length="389" mass="44453">MRKKKIIRITTVPQSLGGLLKGQLRYMNQYFEVIGISSPGIQLQEIEKNEGVDTFEVEMTRRISPFKDLLSLWKLFQIMRVEKPDIVHTHTPKAGTLGMLAAYFARVPNRLHTVAGLPLIEAKGTKRKLLNFVEKVTYFCATKIYPNSYGLKSIIEDERFCDISKLKVIGKGSSNGIDTSYFSLDQIQDKTKVLLQKELGLFNSDCVFCFVGRIVRDKGINELINAFQQLSIKYPNCKLILVGDYEADLDPISSETLKTIQDHASILEMGWQEDVRPFFAVSDVLAFPSYREGFPNVVMQAGAMELPSIVTDINGCNEIIEDDHNGIIIPPKDIDALYKAMEELLVNQEKRKRLLSNARKMITDRYERKFVWKMLLKEYDNILYNSKSN</sequence>
<dbReference type="Pfam" id="PF00534">
    <property type="entry name" value="Glycos_transf_1"/>
    <property type="match status" value="1"/>
</dbReference>
<evidence type="ECO:0000313" key="3">
    <source>
        <dbReference type="EMBL" id="BAX82630.1"/>
    </source>
</evidence>
<evidence type="ECO:0000313" key="4">
    <source>
        <dbReference type="Proteomes" id="UP000218267"/>
    </source>
</evidence>
<dbReference type="GO" id="GO:0016757">
    <property type="term" value="F:glycosyltransferase activity"/>
    <property type="evidence" value="ECO:0007669"/>
    <property type="project" value="InterPro"/>
</dbReference>
<dbReference type="InterPro" id="IPR028098">
    <property type="entry name" value="Glyco_trans_4-like_N"/>
</dbReference>
<proteinExistence type="predicted"/>
<dbReference type="OrthoDB" id="9790710at2"/>
<dbReference type="Proteomes" id="UP000218267">
    <property type="component" value="Chromosome"/>
</dbReference>
<protein>
    <submittedName>
        <fullName evidence="3">Glycosyl transferase family 1</fullName>
    </submittedName>
</protein>
<dbReference type="KEGG" id="mbas:ALGA_4340"/>
<dbReference type="EMBL" id="AP018042">
    <property type="protein sequence ID" value="BAX82630.1"/>
    <property type="molecule type" value="Genomic_DNA"/>
</dbReference>
<dbReference type="AlphaFoldDB" id="A0A1Y1CQS7"/>
<feature type="domain" description="Glycosyl transferase family 1" evidence="1">
    <location>
        <begin position="197"/>
        <end position="361"/>
    </location>
</feature>
<reference evidence="4" key="2">
    <citation type="journal article" date="2020" name="Antonie Van Leeuwenhoek">
        <title>Labilibaculum antarcticum sp. nov., a novel facultative anaerobic, psychrotorelant bacterium isolated from marine sediment of Antarctica.</title>
        <authorList>
            <person name="Watanabe M."/>
            <person name="Kojima H."/>
            <person name="Fukui M."/>
        </authorList>
    </citation>
    <scope>NUCLEOTIDE SEQUENCE [LARGE SCALE GENOMIC DNA]</scope>
    <source>
        <strain evidence="4">SPP2</strain>
    </source>
</reference>
<name>A0A1Y1CQS7_9BACT</name>
<evidence type="ECO:0000259" key="1">
    <source>
        <dbReference type="Pfam" id="PF00534"/>
    </source>
</evidence>
<dbReference type="CDD" id="cd03808">
    <property type="entry name" value="GT4_CapM-like"/>
    <property type="match status" value="1"/>
</dbReference>
<feature type="domain" description="Glycosyltransferase subfamily 4-like N-terminal" evidence="2">
    <location>
        <begin position="28"/>
        <end position="145"/>
    </location>
</feature>